<gene>
    <name evidence="1" type="ORF">SAMCFNEI73_pB0498</name>
</gene>
<reference evidence="1 2" key="1">
    <citation type="submission" date="2015-10" db="EMBL/GenBank/DDBJ databases">
        <title>Genomic differences between typical nodule nitrogen-fixing rhizobial strains and those coming from bean seeds.</title>
        <authorList>
            <person name="Peralta H."/>
            <person name="Aguilar-Vera A."/>
            <person name="Diaz R."/>
            <person name="Mora Y."/>
            <person name="Martinez-Batallar G."/>
            <person name="Salazar E."/>
            <person name="Vargas-Lagunas C."/>
            <person name="Encarnacion S."/>
            <person name="Girard L."/>
            <person name="Mora J."/>
        </authorList>
    </citation>
    <scope>NUCLEOTIDE SEQUENCE [LARGE SCALE GENOMIC DNA]</scope>
    <source>
        <strain evidence="1 2">CFNEI 73</strain>
        <plasmid evidence="1 2">B</plasmid>
    </source>
</reference>
<sequence>MLKAPDLAVSFKDVWFNGHKHLEKIESLGAKQGEEFTDGIGQKGWAWNAAFDHKSVVIPETGELPVKTLSGGMRLTLLSPTWEKLEALSPVWKAELRKAGLLGPEEDDSDSPGVESLGALTIEEVEEAAASAFKPDTSEANGSSICVLAEFDGRRVVLTGDAHAPLMTESLRKLRDGGPPTVLDAFKLSHHGSHGTHTVELMNEIRSKRFLISTDGSRHKHPHLEAIARTVKHGGGDIELIFNYETAHTSKWDVAKLKNHFGYSTTYPKNDEAGMIRTEL</sequence>
<keyword evidence="1" id="KW-0614">Plasmid</keyword>
<dbReference type="SUPFAM" id="SSF56281">
    <property type="entry name" value="Metallo-hydrolase/oxidoreductase"/>
    <property type="match status" value="1"/>
</dbReference>
<dbReference type="PANTHER" id="PTHR30619:SF1">
    <property type="entry name" value="RECOMBINATION PROTEIN 2"/>
    <property type="match status" value="1"/>
</dbReference>
<geneLocation type="plasmid" evidence="1 2">
    <name>B</name>
</geneLocation>
<protein>
    <submittedName>
        <fullName evidence="1">Metallo-beta-lactamase family protein</fullName>
    </submittedName>
</protein>
<dbReference type="AlphaFoldDB" id="A0A1L3LUB7"/>
<accession>A0A1L3LUB7</accession>
<name>A0A1L3LUB7_9HYPH</name>
<proteinExistence type="predicted"/>
<dbReference type="Proteomes" id="UP000182306">
    <property type="component" value="Plasmid B"/>
</dbReference>
<dbReference type="InterPro" id="IPR036866">
    <property type="entry name" value="RibonucZ/Hydroxyglut_hydro"/>
</dbReference>
<evidence type="ECO:0000313" key="1">
    <source>
        <dbReference type="EMBL" id="APG93694.1"/>
    </source>
</evidence>
<evidence type="ECO:0000313" key="2">
    <source>
        <dbReference type="Proteomes" id="UP000182306"/>
    </source>
</evidence>
<keyword evidence="2" id="KW-1185">Reference proteome</keyword>
<dbReference type="InterPro" id="IPR052159">
    <property type="entry name" value="Competence_DNA_uptake"/>
</dbReference>
<dbReference type="PANTHER" id="PTHR30619">
    <property type="entry name" value="DNA INTERNALIZATION/COMPETENCE PROTEIN COMEC/REC2"/>
    <property type="match status" value="1"/>
</dbReference>
<dbReference type="Gene3D" id="3.60.15.10">
    <property type="entry name" value="Ribonuclease Z/Hydroxyacylglutathione hydrolase-like"/>
    <property type="match status" value="1"/>
</dbReference>
<organism evidence="1 2">
    <name type="scientific">Sinorhizobium americanum</name>
    <dbReference type="NCBI Taxonomy" id="194963"/>
    <lineage>
        <taxon>Bacteria</taxon>
        <taxon>Pseudomonadati</taxon>
        <taxon>Pseudomonadota</taxon>
        <taxon>Alphaproteobacteria</taxon>
        <taxon>Hyphomicrobiales</taxon>
        <taxon>Rhizobiaceae</taxon>
        <taxon>Sinorhizobium/Ensifer group</taxon>
        <taxon>Sinorhizobium</taxon>
    </lineage>
</organism>
<dbReference type="EMBL" id="CP013109">
    <property type="protein sequence ID" value="APG93694.1"/>
    <property type="molecule type" value="Genomic_DNA"/>
</dbReference>
<dbReference type="KEGG" id="same:SAMCFNEI73_pB0498"/>